<evidence type="ECO:0000313" key="3">
    <source>
        <dbReference type="Proteomes" id="UP000284605"/>
    </source>
</evidence>
<dbReference type="Proteomes" id="UP000284605">
    <property type="component" value="Unassembled WGS sequence"/>
</dbReference>
<dbReference type="EMBL" id="QYUK01000011">
    <property type="protein sequence ID" value="RJF89407.1"/>
    <property type="molecule type" value="Genomic_DNA"/>
</dbReference>
<feature type="transmembrane region" description="Helical" evidence="1">
    <location>
        <begin position="12"/>
        <end position="37"/>
    </location>
</feature>
<dbReference type="OrthoDB" id="7510310at2"/>
<accession>A0A418WH83</accession>
<keyword evidence="3" id="KW-1185">Reference proteome</keyword>
<keyword evidence="1" id="KW-0472">Membrane</keyword>
<keyword evidence="1" id="KW-1133">Transmembrane helix</keyword>
<feature type="transmembrane region" description="Helical" evidence="1">
    <location>
        <begin position="206"/>
        <end position="230"/>
    </location>
</feature>
<dbReference type="AlphaFoldDB" id="A0A418WH83"/>
<evidence type="ECO:0000313" key="2">
    <source>
        <dbReference type="EMBL" id="RJF89407.1"/>
    </source>
</evidence>
<reference evidence="2 3" key="1">
    <citation type="submission" date="2018-09" db="EMBL/GenBank/DDBJ databases">
        <authorList>
            <person name="Zhu H."/>
        </authorList>
    </citation>
    <scope>NUCLEOTIDE SEQUENCE [LARGE SCALE GENOMIC DNA]</scope>
    <source>
        <strain evidence="2 3">K1W22B-8</strain>
    </source>
</reference>
<gene>
    <name evidence="2" type="ORF">D3874_22535</name>
</gene>
<keyword evidence="1" id="KW-0812">Transmembrane</keyword>
<proteinExistence type="predicted"/>
<evidence type="ECO:0000256" key="1">
    <source>
        <dbReference type="SAM" id="Phobius"/>
    </source>
</evidence>
<feature type="transmembrane region" description="Helical" evidence="1">
    <location>
        <begin position="137"/>
        <end position="161"/>
    </location>
</feature>
<feature type="transmembrane region" description="Helical" evidence="1">
    <location>
        <begin position="173"/>
        <end position="194"/>
    </location>
</feature>
<feature type="transmembrane region" description="Helical" evidence="1">
    <location>
        <begin position="57"/>
        <end position="84"/>
    </location>
</feature>
<sequence>MQSQTVDGTVAKAFVLSGVALVASLVLTQGWLMGFIPPPSPSLSAEELAQIFIDRKVGIRIGTLIQCVCYTFWSTWAISIVFFMRRMERGVPLLTYASIANIGGGYVFFLLMPITWAALAFRPEAMDPKFLQIMNDWVWFIFILSWPPFAVFMIFIAVAIFRDHNVPTVFPRWVAFFNLWCAVLIVPAGLIEFFKTGPFAYDGLISFWFVFIVFFGWILVMSAATLKVIAADKRAAAAPRLAMEAQRA</sequence>
<name>A0A418WH83_9PROT</name>
<organism evidence="2 3">
    <name type="scientific">Oleomonas cavernae</name>
    <dbReference type="NCBI Taxonomy" id="2320859"/>
    <lineage>
        <taxon>Bacteria</taxon>
        <taxon>Pseudomonadati</taxon>
        <taxon>Pseudomonadota</taxon>
        <taxon>Alphaproteobacteria</taxon>
        <taxon>Acetobacterales</taxon>
        <taxon>Acetobacteraceae</taxon>
        <taxon>Oleomonas</taxon>
    </lineage>
</organism>
<dbReference type="RefSeq" id="WP_119781206.1">
    <property type="nucleotide sequence ID" value="NZ_QYUK01000011.1"/>
</dbReference>
<protein>
    <recommendedName>
        <fullName evidence="4">DUF4328 domain-containing protein</fullName>
    </recommendedName>
</protein>
<comment type="caution">
    <text evidence="2">The sequence shown here is derived from an EMBL/GenBank/DDBJ whole genome shotgun (WGS) entry which is preliminary data.</text>
</comment>
<evidence type="ECO:0008006" key="4">
    <source>
        <dbReference type="Google" id="ProtNLM"/>
    </source>
</evidence>
<feature type="transmembrane region" description="Helical" evidence="1">
    <location>
        <begin position="96"/>
        <end position="117"/>
    </location>
</feature>